<dbReference type="AlphaFoldDB" id="A0A0F0CM94"/>
<comment type="caution">
    <text evidence="1">The sequence shown here is derived from an EMBL/GenBank/DDBJ whole genome shotgun (WGS) entry which is preliminary data.</text>
</comment>
<gene>
    <name evidence="1" type="ORF">OMAG_001664</name>
</gene>
<reference evidence="1 2" key="1">
    <citation type="submission" date="2015-02" db="EMBL/GenBank/DDBJ databases">
        <title>Single-cell genomics of uncultivated deep-branching MTB reveals a conserved set of magnetosome genes.</title>
        <authorList>
            <person name="Kolinko S."/>
            <person name="Richter M."/>
            <person name="Glockner F.O."/>
            <person name="Brachmann A."/>
            <person name="Schuler D."/>
        </authorList>
    </citation>
    <scope>NUCLEOTIDE SEQUENCE [LARGE SCALE GENOMIC DNA]</scope>
    <source>
        <strain evidence="1">SKK-01</strain>
    </source>
</reference>
<accession>A0A0F0CM94</accession>
<evidence type="ECO:0000313" key="1">
    <source>
        <dbReference type="EMBL" id="KJJ84453.1"/>
    </source>
</evidence>
<sequence length="64" mass="7517">MENPNVNNQACNYHLLSDYKRTISQNKIFSPKIFTKKRNPPLTTHQRRTSFKGGVHISLFFYTS</sequence>
<keyword evidence="2" id="KW-1185">Reference proteome</keyword>
<proteinExistence type="predicted"/>
<organism evidence="1 2">
    <name type="scientific">Candidatus Omnitrophus magneticus</name>
    <dbReference type="NCBI Taxonomy" id="1609969"/>
    <lineage>
        <taxon>Bacteria</taxon>
        <taxon>Pseudomonadati</taxon>
        <taxon>Candidatus Omnitrophota</taxon>
        <taxon>Candidatus Omnitrophus</taxon>
    </lineage>
</organism>
<dbReference type="EMBL" id="JYNY01000350">
    <property type="protein sequence ID" value="KJJ84453.1"/>
    <property type="molecule type" value="Genomic_DNA"/>
</dbReference>
<name>A0A0F0CM94_9BACT</name>
<protein>
    <submittedName>
        <fullName evidence="1">Uncharacterized protein</fullName>
    </submittedName>
</protein>
<evidence type="ECO:0000313" key="2">
    <source>
        <dbReference type="Proteomes" id="UP000033428"/>
    </source>
</evidence>
<dbReference type="Proteomes" id="UP000033428">
    <property type="component" value="Unassembled WGS sequence"/>
</dbReference>